<organism evidence="1 2">
    <name type="scientific">Paenibacillus campinasensis</name>
    <dbReference type="NCBI Taxonomy" id="66347"/>
    <lineage>
        <taxon>Bacteria</taxon>
        <taxon>Bacillati</taxon>
        <taxon>Bacillota</taxon>
        <taxon>Bacilli</taxon>
        <taxon>Bacillales</taxon>
        <taxon>Paenibacillaceae</taxon>
        <taxon>Paenibacillus</taxon>
    </lineage>
</organism>
<evidence type="ECO:0000313" key="1">
    <source>
        <dbReference type="EMBL" id="PAD73671.1"/>
    </source>
</evidence>
<dbReference type="InterPro" id="IPR021808">
    <property type="entry name" value="DUF3383"/>
</dbReference>
<accession>A0A268EKM6</accession>
<proteinExistence type="predicted"/>
<name>A0A268EKM6_9BACL</name>
<dbReference type="Proteomes" id="UP000215596">
    <property type="component" value="Unassembled WGS sequence"/>
</dbReference>
<dbReference type="AlphaFoldDB" id="A0A268EKM6"/>
<protein>
    <recommendedName>
        <fullName evidence="3">DUF3383 family protein</fullName>
    </recommendedName>
</protein>
<reference evidence="1 2" key="1">
    <citation type="submission" date="2017-07" db="EMBL/GenBank/DDBJ databases">
        <title>Isolation and whole genome analysis of endospore-forming bacteria from heroin.</title>
        <authorList>
            <person name="Kalinowski J."/>
            <person name="Ahrens B."/>
            <person name="Al-Dilaimi A."/>
            <person name="Winkler A."/>
            <person name="Wibberg D."/>
            <person name="Schleenbecker U."/>
            <person name="Ruckert C."/>
            <person name="Wolfel R."/>
            <person name="Grass G."/>
        </authorList>
    </citation>
    <scope>NUCLEOTIDE SEQUENCE [LARGE SCALE GENOMIC DNA]</scope>
    <source>
        <strain evidence="1 2">7537-G1</strain>
    </source>
</reference>
<evidence type="ECO:0000313" key="2">
    <source>
        <dbReference type="Proteomes" id="UP000215596"/>
    </source>
</evidence>
<dbReference type="OrthoDB" id="1684431at2"/>
<evidence type="ECO:0008006" key="3">
    <source>
        <dbReference type="Google" id="ProtNLM"/>
    </source>
</evidence>
<dbReference type="RefSeq" id="WP_095267076.1">
    <property type="nucleotide sequence ID" value="NZ_NPBY01000063.1"/>
</dbReference>
<comment type="caution">
    <text evidence="1">The sequence shown here is derived from an EMBL/GenBank/DDBJ whole genome shotgun (WGS) entry which is preliminary data.</text>
</comment>
<gene>
    <name evidence="1" type="ORF">CHH67_19745</name>
</gene>
<dbReference type="EMBL" id="NPBY01000063">
    <property type="protein sequence ID" value="PAD73671.1"/>
    <property type="molecule type" value="Genomic_DNA"/>
</dbReference>
<dbReference type="Pfam" id="PF11863">
    <property type="entry name" value="DUF3383"/>
    <property type="match status" value="1"/>
</dbReference>
<sequence length="334" mass="36574">MSAIKDVNVIIDIQKPTPIVGFGKPLIIGTSATAKPYKTYTELSEVAAEFTTGSEVYKAAKAILDQDNRPPEVAVMLRATAGTWDDFLPTIFDKDWYFAVCTRSTLEDITAIADAIEAADARQFAVSTSSKDDMTAIKAKEYKNTFVFYHTNIDNYPEAALVGEAGSKPVGSITWKGQRLKGIQPLDITAAELREIHDLGALTYVTKAGDPVTSEGKTVSGEYIDVIHSKHFVIHTLEYEVQKLFNNARDRKIGYDNTGIAQIEGVVRTVLQRCLNQGIIARGADGVGLYSTTFKTREQTTPLERASRVYNGGTFAFELAGAIHETTIRGVVTY</sequence>